<gene>
    <name evidence="2" type="primary">LOC142182047</name>
</gene>
<accession>A0AC58US49</accession>
<name>A0AC58US49_TOBAC</name>
<evidence type="ECO:0000313" key="1">
    <source>
        <dbReference type="Proteomes" id="UP000790787"/>
    </source>
</evidence>
<dbReference type="RefSeq" id="XP_075112009.1">
    <property type="nucleotide sequence ID" value="XM_075255908.1"/>
</dbReference>
<evidence type="ECO:0000313" key="2">
    <source>
        <dbReference type="RefSeq" id="XP_075112009.1"/>
    </source>
</evidence>
<protein>
    <submittedName>
        <fullName evidence="2">Uncharacterized protein LOC142182047</fullName>
    </submittedName>
</protein>
<dbReference type="Proteomes" id="UP000790787">
    <property type="component" value="Chromosome 6"/>
</dbReference>
<reference evidence="1" key="1">
    <citation type="journal article" date="2014" name="Nat. Commun.">
        <title>The tobacco genome sequence and its comparison with those of tomato and potato.</title>
        <authorList>
            <person name="Sierro N."/>
            <person name="Battey J.N."/>
            <person name="Ouadi S."/>
            <person name="Bakaher N."/>
            <person name="Bovet L."/>
            <person name="Willig A."/>
            <person name="Goepfert S."/>
            <person name="Peitsch M.C."/>
            <person name="Ivanov N.V."/>
        </authorList>
    </citation>
    <scope>NUCLEOTIDE SEQUENCE [LARGE SCALE GENOMIC DNA]</scope>
</reference>
<reference evidence="2" key="2">
    <citation type="submission" date="2025-08" db="UniProtKB">
        <authorList>
            <consortium name="RefSeq"/>
        </authorList>
    </citation>
    <scope>IDENTIFICATION</scope>
    <source>
        <tissue evidence="2">Leaf</tissue>
    </source>
</reference>
<organism evidence="1 2">
    <name type="scientific">Nicotiana tabacum</name>
    <name type="common">Common tobacco</name>
    <dbReference type="NCBI Taxonomy" id="4097"/>
    <lineage>
        <taxon>Eukaryota</taxon>
        <taxon>Viridiplantae</taxon>
        <taxon>Streptophyta</taxon>
        <taxon>Embryophyta</taxon>
        <taxon>Tracheophyta</taxon>
        <taxon>Spermatophyta</taxon>
        <taxon>Magnoliopsida</taxon>
        <taxon>eudicotyledons</taxon>
        <taxon>Gunneridae</taxon>
        <taxon>Pentapetalae</taxon>
        <taxon>asterids</taxon>
        <taxon>lamiids</taxon>
        <taxon>Solanales</taxon>
        <taxon>Solanaceae</taxon>
        <taxon>Nicotianoideae</taxon>
        <taxon>Nicotianeae</taxon>
        <taxon>Nicotiana</taxon>
    </lineage>
</organism>
<proteinExistence type="predicted"/>
<sequence length="173" mass="19098">MSGYTKFMKDLVTKKWSMNFETIKVTDKVSAIVHSIAPKLEDPGTSMIPCTIGSVEFDRALCDLMANFDVNYEVPIILGRLLLATSKGLCDVEAGELIFRVGNEKVVFHVCKSIRKPNTNEVCSFVDLVTDIIVDDASATINVGDMLESVLLNFDDDKMDGFMECVNSLQVMG</sequence>
<keyword evidence="1" id="KW-1185">Reference proteome</keyword>